<protein>
    <recommendedName>
        <fullName evidence="3">SMI1/KNR4 family protein</fullName>
    </recommendedName>
</protein>
<accession>A0ABQ2JCB5</accession>
<dbReference type="Proteomes" id="UP000605099">
    <property type="component" value="Unassembled WGS sequence"/>
</dbReference>
<reference evidence="2" key="1">
    <citation type="journal article" date="2019" name="Int. J. Syst. Evol. Microbiol.">
        <title>The Global Catalogue of Microorganisms (GCM) 10K type strain sequencing project: providing services to taxonomists for standard genome sequencing and annotation.</title>
        <authorList>
            <consortium name="The Broad Institute Genomics Platform"/>
            <consortium name="The Broad Institute Genome Sequencing Center for Infectious Disease"/>
            <person name="Wu L."/>
            <person name="Ma J."/>
        </authorList>
    </citation>
    <scope>NUCLEOTIDE SEQUENCE [LARGE SCALE GENOMIC DNA]</scope>
    <source>
        <strain evidence="2">CGMCC 1.6784</strain>
    </source>
</reference>
<dbReference type="EMBL" id="BMLK01000003">
    <property type="protein sequence ID" value="GGN44133.1"/>
    <property type="molecule type" value="Genomic_DNA"/>
</dbReference>
<organism evidence="1 2">
    <name type="scientific">Novosphingobium indicum</name>
    <dbReference type="NCBI Taxonomy" id="462949"/>
    <lineage>
        <taxon>Bacteria</taxon>
        <taxon>Pseudomonadati</taxon>
        <taxon>Pseudomonadota</taxon>
        <taxon>Alphaproteobacteria</taxon>
        <taxon>Sphingomonadales</taxon>
        <taxon>Sphingomonadaceae</taxon>
        <taxon>Novosphingobium</taxon>
    </lineage>
</organism>
<evidence type="ECO:0000313" key="1">
    <source>
        <dbReference type="EMBL" id="GGN44133.1"/>
    </source>
</evidence>
<evidence type="ECO:0008006" key="3">
    <source>
        <dbReference type="Google" id="ProtNLM"/>
    </source>
</evidence>
<gene>
    <name evidence="1" type="ORF">GCM10011349_08940</name>
</gene>
<sequence>MKRGWTDHGRPGGTDIEFAAEGNANLRYWFKAANPDVMSRLCVFAKSGGDGSMAAFWLAEDGTQKIVHLGSGSGSVTLCILAEDPVDFLRLLAIGYDEICWGDAYSEPPNANGEFIVEPNFAFRNWIVDTFHTTIPTQATEIVRHPASMDDEHSEDAFWQWVRKHIW</sequence>
<keyword evidence="2" id="KW-1185">Reference proteome</keyword>
<proteinExistence type="predicted"/>
<evidence type="ECO:0000313" key="2">
    <source>
        <dbReference type="Proteomes" id="UP000605099"/>
    </source>
</evidence>
<name>A0ABQ2JCB5_9SPHN</name>
<comment type="caution">
    <text evidence="1">The sequence shown here is derived from an EMBL/GenBank/DDBJ whole genome shotgun (WGS) entry which is preliminary data.</text>
</comment>